<dbReference type="Gene3D" id="2.60.40.2000">
    <property type="match status" value="1"/>
</dbReference>
<dbReference type="InterPro" id="IPR022476">
    <property type="entry name" value="Spore_YabP/YqfC"/>
</dbReference>
<dbReference type="Pfam" id="PF07873">
    <property type="entry name" value="YabP"/>
    <property type="match status" value="1"/>
</dbReference>
<reference evidence="2" key="1">
    <citation type="submission" date="2016-10" db="EMBL/GenBank/DDBJ databases">
        <authorList>
            <person name="Varghese N."/>
            <person name="Submissions S."/>
        </authorList>
    </citation>
    <scope>NUCLEOTIDE SEQUENCE [LARGE SCALE GENOMIC DNA]</scope>
    <source>
        <strain evidence="2">DSM 45789</strain>
    </source>
</reference>
<dbReference type="RefSeq" id="WP_176392051.1">
    <property type="nucleotide sequence ID" value="NZ_FPAA01000008.1"/>
</dbReference>
<name>A0A1I6SYX6_9BACL</name>
<keyword evidence="2" id="KW-1185">Reference proteome</keyword>
<dbReference type="Proteomes" id="UP000198660">
    <property type="component" value="Unassembled WGS sequence"/>
</dbReference>
<dbReference type="EMBL" id="FPAA01000008">
    <property type="protein sequence ID" value="SFS82092.1"/>
    <property type="molecule type" value="Genomic_DNA"/>
</dbReference>
<dbReference type="InterPro" id="IPR038705">
    <property type="entry name" value="YabP_sf"/>
</dbReference>
<proteinExistence type="predicted"/>
<evidence type="ECO:0000313" key="2">
    <source>
        <dbReference type="Proteomes" id="UP000198660"/>
    </source>
</evidence>
<dbReference type="NCBIfam" id="TIGR02856">
    <property type="entry name" value="spore_yqfC"/>
    <property type="match status" value="1"/>
</dbReference>
<accession>A0A1I6SYX6</accession>
<dbReference type="AlphaFoldDB" id="A0A1I6SYX6"/>
<protein>
    <submittedName>
        <fullName evidence="1">Sporulation protein YqfC</fullName>
    </submittedName>
</protein>
<dbReference type="InterPro" id="IPR022477">
    <property type="entry name" value="Spore_YqfC"/>
</dbReference>
<sequence>MRKIGSRVRKIASDWLDIPQDVAADVPRILIIGPYRVHVENHHGVEKFSDGEIRLRTARGVLQIAGAQLKIQAIQTHEIWIEGNVSEVKYLD</sequence>
<organism evidence="1 2">
    <name type="scientific">Marininema halotolerans</name>
    <dbReference type="NCBI Taxonomy" id="1155944"/>
    <lineage>
        <taxon>Bacteria</taxon>
        <taxon>Bacillati</taxon>
        <taxon>Bacillota</taxon>
        <taxon>Bacilli</taxon>
        <taxon>Bacillales</taxon>
        <taxon>Thermoactinomycetaceae</taxon>
        <taxon>Marininema</taxon>
    </lineage>
</organism>
<evidence type="ECO:0000313" key="1">
    <source>
        <dbReference type="EMBL" id="SFS82092.1"/>
    </source>
</evidence>
<gene>
    <name evidence="1" type="ORF">SAMN05444972_108137</name>
</gene>